<proteinExistence type="predicted"/>
<gene>
    <name evidence="5" type="ORF">HF521_001029</name>
</gene>
<feature type="non-terminal residue" evidence="5">
    <location>
        <position position="161"/>
    </location>
</feature>
<dbReference type="PANTHER" id="PTHR11860">
    <property type="entry name" value="POLYMERIC-IMMUNOGLOBULIN RECEPTOR"/>
    <property type="match status" value="1"/>
</dbReference>
<comment type="caution">
    <text evidence="5">The sequence shown here is derived from an EMBL/GenBank/DDBJ whole genome shotgun (WGS) entry which is preliminary data.</text>
</comment>
<keyword evidence="3" id="KW-0472">Membrane</keyword>
<evidence type="ECO:0000313" key="6">
    <source>
        <dbReference type="Proteomes" id="UP000606274"/>
    </source>
</evidence>
<keyword evidence="2" id="KW-0812">Transmembrane</keyword>
<evidence type="ECO:0000313" key="5">
    <source>
        <dbReference type="EMBL" id="KAF7712018.1"/>
    </source>
</evidence>
<dbReference type="InterPro" id="IPR003599">
    <property type="entry name" value="Ig_sub"/>
</dbReference>
<dbReference type="AlphaFoldDB" id="A0A8T0BYF2"/>
<dbReference type="Gene3D" id="2.60.40.10">
    <property type="entry name" value="Immunoglobulins"/>
    <property type="match status" value="1"/>
</dbReference>
<dbReference type="InterPro" id="IPR050671">
    <property type="entry name" value="CD300_family_receptors"/>
</dbReference>
<evidence type="ECO:0000256" key="3">
    <source>
        <dbReference type="ARBA" id="ARBA00023136"/>
    </source>
</evidence>
<dbReference type="EMBL" id="JABFDY010000001">
    <property type="protein sequence ID" value="KAF7712018.1"/>
    <property type="molecule type" value="Genomic_DNA"/>
</dbReference>
<dbReference type="InterPro" id="IPR036179">
    <property type="entry name" value="Ig-like_dom_sf"/>
</dbReference>
<evidence type="ECO:0000256" key="1">
    <source>
        <dbReference type="ARBA" id="ARBA00004370"/>
    </source>
</evidence>
<feature type="domain" description="Immunoglobulin" evidence="4">
    <location>
        <begin position="2"/>
        <end position="104"/>
    </location>
</feature>
<keyword evidence="6" id="KW-1185">Reference proteome</keyword>
<comment type="subcellular location">
    <subcellularLocation>
        <location evidence="1">Membrane</location>
    </subcellularLocation>
</comment>
<dbReference type="SMART" id="SM00409">
    <property type="entry name" value="IG"/>
    <property type="match status" value="1"/>
</dbReference>
<dbReference type="InterPro" id="IPR013783">
    <property type="entry name" value="Ig-like_fold"/>
</dbReference>
<evidence type="ECO:0000256" key="2">
    <source>
        <dbReference type="ARBA" id="ARBA00022692"/>
    </source>
</evidence>
<dbReference type="GO" id="GO:0004888">
    <property type="term" value="F:transmembrane signaling receptor activity"/>
    <property type="evidence" value="ECO:0007669"/>
    <property type="project" value="TreeGrafter"/>
</dbReference>
<dbReference type="InterPro" id="IPR013106">
    <property type="entry name" value="Ig_V-set"/>
</dbReference>
<dbReference type="GO" id="GO:0005886">
    <property type="term" value="C:plasma membrane"/>
    <property type="evidence" value="ECO:0007669"/>
    <property type="project" value="TreeGrafter"/>
</dbReference>
<dbReference type="PANTHER" id="PTHR11860:SF118">
    <property type="entry name" value="CMRF35-LIKE MOLECULE 3-RELATED"/>
    <property type="match status" value="1"/>
</dbReference>
<evidence type="ECO:0000259" key="4">
    <source>
        <dbReference type="SMART" id="SM00409"/>
    </source>
</evidence>
<dbReference type="SUPFAM" id="SSF48726">
    <property type="entry name" value="Immunoglobulin"/>
    <property type="match status" value="1"/>
</dbReference>
<organism evidence="5 6">
    <name type="scientific">Silurus meridionalis</name>
    <name type="common">Southern catfish</name>
    <name type="synonym">Silurus soldatovi meridionalis</name>
    <dbReference type="NCBI Taxonomy" id="175797"/>
    <lineage>
        <taxon>Eukaryota</taxon>
        <taxon>Metazoa</taxon>
        <taxon>Chordata</taxon>
        <taxon>Craniata</taxon>
        <taxon>Vertebrata</taxon>
        <taxon>Euteleostomi</taxon>
        <taxon>Actinopterygii</taxon>
        <taxon>Neopterygii</taxon>
        <taxon>Teleostei</taxon>
        <taxon>Ostariophysi</taxon>
        <taxon>Siluriformes</taxon>
        <taxon>Siluridae</taxon>
        <taxon>Silurus</taxon>
    </lineage>
</organism>
<dbReference type="Proteomes" id="UP000606274">
    <property type="component" value="Unassembled WGS sequence"/>
</dbReference>
<accession>A0A8T0BYF2</accession>
<sequence length="161" mass="18466">GSREVSAYTGGRINVKCRYEDKYKDKPKSICKIGTQQWCFPLTTTKLNSEWTHNGRFSINDNRSAEFFKLFISELIMEDTGTYVFTVAVSDGIETSTVINLTVTEDLSFEKSISKTVQVGEDLNINCKYPESLRSYSKFLCNRPQLLYVLIKCLLQKVEKM</sequence>
<name>A0A8T0BYF2_SILME</name>
<reference evidence="5" key="1">
    <citation type="submission" date="2020-08" db="EMBL/GenBank/DDBJ databases">
        <title>Chromosome-level assembly of Southern catfish (Silurus meridionalis) provides insights into visual adaptation to the nocturnal and benthic lifestyles.</title>
        <authorList>
            <person name="Zhang Y."/>
            <person name="Wang D."/>
            <person name="Peng Z."/>
        </authorList>
    </citation>
    <scope>NUCLEOTIDE SEQUENCE</scope>
    <source>
        <strain evidence="5">SWU-2019-XX</strain>
        <tissue evidence="5">Muscle</tissue>
    </source>
</reference>
<dbReference type="Pfam" id="PF07686">
    <property type="entry name" value="V-set"/>
    <property type="match status" value="1"/>
</dbReference>
<protein>
    <recommendedName>
        <fullName evidence="4">Immunoglobulin domain-containing protein</fullName>
    </recommendedName>
</protein>